<dbReference type="AlphaFoldDB" id="A0AA39VU24"/>
<comment type="caution">
    <text evidence="1">The sequence shown here is derived from an EMBL/GenBank/DDBJ whole genome shotgun (WGS) entry which is preliminary data.</text>
</comment>
<evidence type="ECO:0000313" key="2">
    <source>
        <dbReference type="Proteomes" id="UP001168877"/>
    </source>
</evidence>
<protein>
    <submittedName>
        <fullName evidence="1">Uncharacterized protein</fullName>
    </submittedName>
</protein>
<keyword evidence="2" id="KW-1185">Reference proteome</keyword>
<proteinExistence type="predicted"/>
<name>A0AA39VU24_ACESA</name>
<dbReference type="EMBL" id="JAUESC010000004">
    <property type="protein sequence ID" value="KAK0598659.1"/>
    <property type="molecule type" value="Genomic_DNA"/>
</dbReference>
<accession>A0AA39VU24</accession>
<reference evidence="1" key="2">
    <citation type="submission" date="2023-06" db="EMBL/GenBank/DDBJ databases">
        <authorList>
            <person name="Swenson N.G."/>
            <person name="Wegrzyn J.L."/>
            <person name="Mcevoy S.L."/>
        </authorList>
    </citation>
    <scope>NUCLEOTIDE SEQUENCE</scope>
    <source>
        <strain evidence="1">NS2018</strain>
        <tissue evidence="1">Leaf</tissue>
    </source>
</reference>
<gene>
    <name evidence="1" type="ORF">LWI29_036737</name>
</gene>
<sequence length="85" mass="9670">MLADSYFLHFNPTNALSIRKPSNAEKESKVFMEDPNSCLISANIDVLSTDLAYQFTKLHFDVFGQLHQKIYAAGLVFFILEILEV</sequence>
<evidence type="ECO:0000313" key="1">
    <source>
        <dbReference type="EMBL" id="KAK0598659.1"/>
    </source>
</evidence>
<dbReference type="Proteomes" id="UP001168877">
    <property type="component" value="Unassembled WGS sequence"/>
</dbReference>
<reference evidence="1" key="1">
    <citation type="journal article" date="2022" name="Plant J.">
        <title>Strategies of tolerance reflected in two North American maple genomes.</title>
        <authorList>
            <person name="McEvoy S.L."/>
            <person name="Sezen U.U."/>
            <person name="Trouern-Trend A."/>
            <person name="McMahon S.M."/>
            <person name="Schaberg P.G."/>
            <person name="Yang J."/>
            <person name="Wegrzyn J.L."/>
            <person name="Swenson N.G."/>
        </authorList>
    </citation>
    <scope>NUCLEOTIDE SEQUENCE</scope>
    <source>
        <strain evidence="1">NS2018</strain>
    </source>
</reference>
<organism evidence="1 2">
    <name type="scientific">Acer saccharum</name>
    <name type="common">Sugar maple</name>
    <dbReference type="NCBI Taxonomy" id="4024"/>
    <lineage>
        <taxon>Eukaryota</taxon>
        <taxon>Viridiplantae</taxon>
        <taxon>Streptophyta</taxon>
        <taxon>Embryophyta</taxon>
        <taxon>Tracheophyta</taxon>
        <taxon>Spermatophyta</taxon>
        <taxon>Magnoliopsida</taxon>
        <taxon>eudicotyledons</taxon>
        <taxon>Gunneridae</taxon>
        <taxon>Pentapetalae</taxon>
        <taxon>rosids</taxon>
        <taxon>malvids</taxon>
        <taxon>Sapindales</taxon>
        <taxon>Sapindaceae</taxon>
        <taxon>Hippocastanoideae</taxon>
        <taxon>Acereae</taxon>
        <taxon>Acer</taxon>
    </lineage>
</organism>